<dbReference type="AlphaFoldDB" id="A0A182YHY5"/>
<accession>A0A182YHY5</accession>
<keyword evidence="9 13" id="KW-0456">Lyase</keyword>
<dbReference type="VEuPathDB" id="VectorBase:ASTEI08071"/>
<dbReference type="PANTHER" id="PTHR10067">
    <property type="entry name" value="PHOSPHATIDYLSERINE DECARBOXYLASE"/>
    <property type="match status" value="1"/>
</dbReference>
<keyword evidence="4 13" id="KW-0210">Decarboxylase</keyword>
<evidence type="ECO:0000256" key="8">
    <source>
        <dbReference type="ARBA" id="ARBA00023209"/>
    </source>
</evidence>
<proteinExistence type="inferred from homology"/>
<feature type="compositionally biased region" description="Polar residues" evidence="14">
    <location>
        <begin position="62"/>
        <end position="72"/>
    </location>
</feature>
<feature type="compositionally biased region" description="Basic and acidic residues" evidence="14">
    <location>
        <begin position="485"/>
        <end position="494"/>
    </location>
</feature>
<feature type="site" description="Cleavage (non-hydrolytic); by autocatalysis" evidence="13">
    <location>
        <begin position="441"/>
        <end position="442"/>
    </location>
</feature>
<evidence type="ECO:0000256" key="4">
    <source>
        <dbReference type="ARBA" id="ARBA00022793"/>
    </source>
</evidence>
<keyword evidence="17" id="KW-1185">Reference proteome</keyword>
<comment type="PTM">
    <text evidence="13">Is synthesized initially as an inactive proenzyme. Formation of the active enzyme involves a self-maturation process in which the active site pyruvoyl group is generated from an internal serine residue via an autocatalytic post-translational modification. Two non-identical subunits are generated from the proenzyme in this reaction, and the pyruvate is formed at the N-terminus of the alpha chain, which is derived from the carboxyl end of the proenzyme. The autoendoproteolytic cleavage occurs by a canonical serine protease mechanism, in which the side chain hydroxyl group of the serine supplies its oxygen atom to form the C-terminus of the beta chain, while the remainder of the serine residue undergoes an oxidative deamination to produce ammonia and the pyruvoyl prosthetic group on the alpha chain. During this reaction, the Ser that is part of the protease active site of the proenzyme becomes the pyruvoyl prosthetic group, which constitutes an essential element of the active site of the mature decarboxylase.</text>
</comment>
<dbReference type="EC" id="4.1.1.65" evidence="13"/>
<feature type="region of interest" description="Disordered" evidence="14">
    <location>
        <begin position="470"/>
        <end position="502"/>
    </location>
</feature>
<evidence type="ECO:0000256" key="11">
    <source>
        <dbReference type="ARBA" id="ARBA00023317"/>
    </source>
</evidence>
<dbReference type="Proteomes" id="UP000076408">
    <property type="component" value="Unassembled WGS sequence"/>
</dbReference>
<feature type="compositionally biased region" description="Basic residues" evidence="14">
    <location>
        <begin position="74"/>
        <end position="86"/>
    </location>
</feature>
<comment type="subcellular location">
    <molecule>Phosphatidylserine decarboxylase alpha chain</molecule>
    <subcellularLocation>
        <location evidence="13">Mitochondrion inner membrane</location>
        <topology evidence="13">Peripheral membrane protein</topology>
        <orientation evidence="13">Intermembrane side</orientation>
    </subcellularLocation>
    <text evidence="13">Anchored to the mitochondrial inner membrane through its interaction with the integral membrane beta chain.</text>
</comment>
<dbReference type="NCBIfam" id="TIGR00163">
    <property type="entry name" value="PS_decarb"/>
    <property type="match status" value="1"/>
</dbReference>
<dbReference type="GO" id="GO:0006646">
    <property type="term" value="P:phosphatidylethanolamine biosynthetic process"/>
    <property type="evidence" value="ECO:0007669"/>
    <property type="project" value="UniProtKB-UniRule"/>
</dbReference>
<dbReference type="InterPro" id="IPR033661">
    <property type="entry name" value="PSD_type1_euk"/>
</dbReference>
<evidence type="ECO:0000256" key="1">
    <source>
        <dbReference type="ARBA" id="ARBA00005189"/>
    </source>
</evidence>
<evidence type="ECO:0000256" key="15">
    <source>
        <dbReference type="SAM" id="Phobius"/>
    </source>
</evidence>
<keyword evidence="3 13" id="KW-0812">Transmembrane</keyword>
<evidence type="ECO:0000256" key="12">
    <source>
        <dbReference type="ARBA" id="ARBA00045136"/>
    </source>
</evidence>
<comment type="pathway">
    <text evidence="1">Lipid metabolism.</text>
</comment>
<name>A0A182YHY5_ANOST</name>
<comment type="subcellular location">
    <molecule>Phosphatidylserine decarboxylase beta chain</molecule>
    <subcellularLocation>
        <location evidence="13">Mitochondrion inner membrane</location>
        <topology evidence="13">Single-pass membrane protein</topology>
        <orientation evidence="13">Intermembrane side</orientation>
    </subcellularLocation>
</comment>
<dbReference type="EnsemblMetazoa" id="ASTEI08071-RA">
    <property type="protein sequence ID" value="ASTEI08071-PA"/>
    <property type="gene ID" value="ASTEI08071"/>
</dbReference>
<keyword evidence="10 13" id="KW-1208">Phospholipid metabolism</keyword>
<dbReference type="GO" id="GO:0004609">
    <property type="term" value="F:phosphatidylserine decarboxylase activity"/>
    <property type="evidence" value="ECO:0007669"/>
    <property type="project" value="UniProtKB-UniRule"/>
</dbReference>
<keyword evidence="5 13" id="KW-1133">Transmembrane helix</keyword>
<dbReference type="VEuPathDB" id="VectorBase:ASTEI20_038235"/>
<evidence type="ECO:0000256" key="13">
    <source>
        <dbReference type="HAMAP-Rule" id="MF_03208"/>
    </source>
</evidence>
<comment type="subunit">
    <text evidence="13">Heterodimer of a large membrane-associated beta subunit and a small pyruvoyl-containing alpha subunit.</text>
</comment>
<sequence>MQKMAILAYRRTLILNLCFAVSWFLCALARFSKAVNLKPNPRQWSARWTIVQRSIYGSSRQLQQQPNASPTSHQHQHHHQHHHHQQHQQQFHHQSTTGKSRSKVYRKWSWKAGAGWTILSVLDWWLLAAGGWLTWRGVFLRWTPIGICMVVAAKWHLHNRDLDKKGLPRTAAKWQAKMYCSLPLRLMSRCWGWMADRKVPKPVRPMIYGLYSTTFGVKMEEAAADNFKEYRSLGEFFTRPLKEDARPIDPKTSFVSPCDGRILHFGAANSNQIEQVKGVSYSLEAFLGPPTWTKKDAPEMVEKVKKGASPDSVLYQCVIYLAPGDYHRFHSPTLWKPELRRHFSGELLSVSPKIAGWIPGLFCLNERAVYIGKWRHGFFSYTAVGATNVGSVEIFMDEKLKTNKWVGLACGSHKKKEYDELEMPDDKYLDKGELVGQFRMGSTIVLIFEAPKEFKFNLFPGQRVKVGERLGTFEGTEETTEDPEEVKRAIKSLDEPEPVTNP</sequence>
<evidence type="ECO:0000256" key="9">
    <source>
        <dbReference type="ARBA" id="ARBA00023239"/>
    </source>
</evidence>
<keyword evidence="11 13" id="KW-0670">Pyruvate</keyword>
<comment type="similarity">
    <text evidence="13">Belongs to the phosphatidylserine decarboxylase family. PSD-B subfamily. Eukaryotic type I sub-subfamily.</text>
</comment>
<feature type="active site" description="Charge relay system; for autoendoproteolytic cleavage activity" evidence="13">
    <location>
        <position position="442"/>
    </location>
</feature>
<evidence type="ECO:0000256" key="3">
    <source>
        <dbReference type="ARBA" id="ARBA00022692"/>
    </source>
</evidence>
<dbReference type="Pfam" id="PF02666">
    <property type="entry name" value="PS_Dcarbxylase"/>
    <property type="match status" value="1"/>
</dbReference>
<comment type="pathway">
    <text evidence="13">Phospholipid metabolism; phosphatidylethanolamine biosynthesis; phosphatidylethanolamine from CDP-diacylglycerol: step 2/2.</text>
</comment>
<dbReference type="HAMAP" id="MF_03208">
    <property type="entry name" value="PS_decarb_PSD_B_type1_euk"/>
    <property type="match status" value="1"/>
</dbReference>
<keyword evidence="8 13" id="KW-0594">Phospholipid biosynthesis</keyword>
<feature type="active site" description="Charge relay system; for autoendoproteolytic cleavage activity" evidence="13">
    <location>
        <position position="259"/>
    </location>
</feature>
<keyword evidence="6 13" id="KW-0443">Lipid metabolism</keyword>
<keyword evidence="13" id="KW-0865">Zymogen</keyword>
<dbReference type="GO" id="GO:0005743">
    <property type="term" value="C:mitochondrial inner membrane"/>
    <property type="evidence" value="ECO:0007669"/>
    <property type="project" value="UniProtKB-SubCell"/>
</dbReference>
<feature type="chain" id="PRO_5036530585" description="Phosphatidylserine decarboxylase alpha chain" evidence="13">
    <location>
        <begin position="442"/>
        <end position="502"/>
    </location>
</feature>
<dbReference type="InterPro" id="IPR033177">
    <property type="entry name" value="PSD-B"/>
</dbReference>
<feature type="modified residue" description="Pyruvic acid (Ser); by autocatalysis" evidence="13">
    <location>
        <position position="442"/>
    </location>
</feature>
<evidence type="ECO:0000256" key="10">
    <source>
        <dbReference type="ARBA" id="ARBA00023264"/>
    </source>
</evidence>
<dbReference type="VEuPathDB" id="VectorBase:ASTE005986"/>
<evidence type="ECO:0000256" key="6">
    <source>
        <dbReference type="ARBA" id="ARBA00023098"/>
    </source>
</evidence>
<evidence type="ECO:0000256" key="14">
    <source>
        <dbReference type="SAM" id="MobiDB-lite"/>
    </source>
</evidence>
<feature type="active site" description="Charge relay system; for autoendoproteolytic cleavage activity" evidence="13">
    <location>
        <position position="330"/>
    </location>
</feature>
<feature type="topological domain" description="Mitochondrial matrix" evidence="13">
    <location>
        <begin position="1"/>
        <end position="141"/>
    </location>
</feature>
<dbReference type="GO" id="GO:0016540">
    <property type="term" value="P:protein autoprocessing"/>
    <property type="evidence" value="ECO:0007669"/>
    <property type="project" value="UniProtKB-UniRule"/>
</dbReference>
<feature type="compositionally biased region" description="Acidic residues" evidence="14">
    <location>
        <begin position="475"/>
        <end position="484"/>
    </location>
</feature>
<feature type="chain" id="PRO_5036530584" description="Phosphatidylserine decarboxylase beta chain" evidence="13">
    <location>
        <begin position="1"/>
        <end position="441"/>
    </location>
</feature>
<feature type="topological domain" description="Mitochondrial intermembrane" evidence="13">
    <location>
        <begin position="161"/>
        <end position="502"/>
    </location>
</feature>
<dbReference type="InterPro" id="IPR003817">
    <property type="entry name" value="PS_Dcarbxylase"/>
</dbReference>
<keyword evidence="2 13" id="KW-0444">Lipid biosynthesis</keyword>
<evidence type="ECO:0000256" key="5">
    <source>
        <dbReference type="ARBA" id="ARBA00022989"/>
    </source>
</evidence>
<feature type="region of interest" description="Disordered" evidence="14">
    <location>
        <begin position="62"/>
        <end position="96"/>
    </location>
</feature>
<dbReference type="UniPathway" id="UPA00558">
    <property type="reaction ID" value="UER00616"/>
</dbReference>
<comment type="cofactor">
    <cofactor evidence="13">
        <name>pyruvate</name>
        <dbReference type="ChEBI" id="CHEBI:15361"/>
    </cofactor>
    <text evidence="13">Binds 1 pyruvoyl group covalently per subunit.</text>
</comment>
<dbReference type="PANTHER" id="PTHR10067:SF6">
    <property type="entry name" value="PHOSPHATIDYLSERINE DECARBOXYLASE PROENZYME, MITOCHONDRIAL"/>
    <property type="match status" value="1"/>
</dbReference>
<evidence type="ECO:0000256" key="2">
    <source>
        <dbReference type="ARBA" id="ARBA00022516"/>
    </source>
</evidence>
<reference evidence="16" key="2">
    <citation type="submission" date="2020-05" db="UniProtKB">
        <authorList>
            <consortium name="EnsemblMetazoa"/>
        </authorList>
    </citation>
    <scope>IDENTIFICATION</scope>
    <source>
        <strain evidence="16">Indian</strain>
    </source>
</reference>
<feature type="transmembrane region" description="Helical" evidence="15">
    <location>
        <begin position="12"/>
        <end position="32"/>
    </location>
</feature>
<evidence type="ECO:0000313" key="16">
    <source>
        <dbReference type="EnsemblMetazoa" id="ASTEI08071-PA"/>
    </source>
</evidence>
<dbReference type="STRING" id="30069.A0A182YHY5"/>
<evidence type="ECO:0000313" key="17">
    <source>
        <dbReference type="Proteomes" id="UP000076408"/>
    </source>
</evidence>
<keyword evidence="13" id="KW-0999">Mitochondrion inner membrane</keyword>
<feature type="active site" description="Schiff-base intermediate with substrate; via pyruvic acid; for decarboxylase activity" evidence="13">
    <location>
        <position position="442"/>
    </location>
</feature>
<protein>
    <recommendedName>
        <fullName evidence="13">Phosphatidylserine decarboxylase proenzyme, mitochondrial</fullName>
        <ecNumber evidence="13">4.1.1.65</ecNumber>
    </recommendedName>
    <component>
        <recommendedName>
            <fullName evidence="13">Phosphatidylserine decarboxylase beta chain</fullName>
        </recommendedName>
    </component>
    <component>
        <recommendedName>
            <fullName evidence="13">Phosphatidylserine decarboxylase alpha chain</fullName>
        </recommendedName>
    </component>
</protein>
<reference evidence="17" key="1">
    <citation type="journal article" date="2014" name="Genome Biol.">
        <title>Genome analysis of a major urban malaria vector mosquito, Anopheles stephensi.</title>
        <authorList>
            <person name="Jiang X."/>
            <person name="Peery A."/>
            <person name="Hall A.B."/>
            <person name="Sharma A."/>
            <person name="Chen X.G."/>
            <person name="Waterhouse R.M."/>
            <person name="Komissarov A."/>
            <person name="Riehle M.M."/>
            <person name="Shouche Y."/>
            <person name="Sharakhova M.V."/>
            <person name="Lawson D."/>
            <person name="Pakpour N."/>
            <person name="Arensburger P."/>
            <person name="Davidson V.L."/>
            <person name="Eiglmeier K."/>
            <person name="Emrich S."/>
            <person name="George P."/>
            <person name="Kennedy R.C."/>
            <person name="Mane S.P."/>
            <person name="Maslen G."/>
            <person name="Oringanje C."/>
            <person name="Qi Y."/>
            <person name="Settlage R."/>
            <person name="Tojo M."/>
            <person name="Tubio J.M."/>
            <person name="Unger M.F."/>
            <person name="Wang B."/>
            <person name="Vernick K.D."/>
            <person name="Ribeiro J.M."/>
            <person name="James A.A."/>
            <person name="Michel K."/>
            <person name="Riehle M.A."/>
            <person name="Luckhart S."/>
            <person name="Sharakhov I.V."/>
            <person name="Tu Z."/>
        </authorList>
    </citation>
    <scope>NUCLEOTIDE SEQUENCE [LARGE SCALE GENOMIC DNA]</scope>
    <source>
        <strain evidence="17">Indian</strain>
    </source>
</reference>
<comment type="catalytic activity">
    <reaction evidence="13">
        <text>a 1,2-diacyl-sn-glycero-3-phospho-L-serine + H(+) = a 1,2-diacyl-sn-glycero-3-phosphoethanolamine + CO2</text>
        <dbReference type="Rhea" id="RHEA:20828"/>
        <dbReference type="ChEBI" id="CHEBI:15378"/>
        <dbReference type="ChEBI" id="CHEBI:16526"/>
        <dbReference type="ChEBI" id="CHEBI:57262"/>
        <dbReference type="ChEBI" id="CHEBI:64612"/>
        <dbReference type="EC" id="4.1.1.65"/>
    </reaction>
</comment>
<keyword evidence="13" id="KW-0496">Mitochondrion</keyword>
<comment type="function">
    <text evidence="12">Catalyzes the formation of phosphatidylethanolamine (PtdEtn) from phosphatidylserine (PtdSer). Plays a central role in phospholipid metabolism and in the interorganelle trafficking of phosphatidylserine. May be involved in lipid droplet biogenesis at the endoplasmic reticulum membrane.</text>
</comment>
<organism evidence="16 17">
    <name type="scientific">Anopheles stephensi</name>
    <name type="common">Indo-Pakistan malaria mosquito</name>
    <dbReference type="NCBI Taxonomy" id="30069"/>
    <lineage>
        <taxon>Eukaryota</taxon>
        <taxon>Metazoa</taxon>
        <taxon>Ecdysozoa</taxon>
        <taxon>Arthropoda</taxon>
        <taxon>Hexapoda</taxon>
        <taxon>Insecta</taxon>
        <taxon>Pterygota</taxon>
        <taxon>Neoptera</taxon>
        <taxon>Endopterygota</taxon>
        <taxon>Diptera</taxon>
        <taxon>Nematocera</taxon>
        <taxon>Culicoidea</taxon>
        <taxon>Culicidae</taxon>
        <taxon>Anophelinae</taxon>
        <taxon>Anopheles</taxon>
    </lineage>
</organism>
<keyword evidence="7 13" id="KW-0472">Membrane</keyword>
<evidence type="ECO:0000256" key="7">
    <source>
        <dbReference type="ARBA" id="ARBA00023136"/>
    </source>
</evidence>